<accession>A0A6G9YR16</accession>
<sequence>MARVRGVVMRNKPPMADDDDDFERIRLGEIALAGQDLTLLTPEESGAIRAYALNLFQLINDALWGHAPMTPFLERYISLIRSGLAKYPLTEPVRVTRESEAALYGIVDEESAYALVEEQFTHEGFMSTCGLEYPPRSMRHRDPVILDLVVPAGIPALRLGELATVRAEREVLLIDARSYYIVGVDWDVARNMWRIQAFVTGGV</sequence>
<reference evidence="2 3" key="1">
    <citation type="journal article" date="2019" name="ACS Chem. Biol.">
        <title>Identification and Mobilization of a Cryptic Antibiotic Biosynthesis Gene Locus from a Human-Pathogenic Nocardia Isolate.</title>
        <authorList>
            <person name="Herisse M."/>
            <person name="Ishida K."/>
            <person name="Porter J.L."/>
            <person name="Howden B."/>
            <person name="Hertweck C."/>
            <person name="Stinear T.P."/>
            <person name="Pidot S.J."/>
        </authorList>
    </citation>
    <scope>NUCLEOTIDE SEQUENCE [LARGE SCALE GENOMIC DNA]</scope>
    <source>
        <strain evidence="2 3">AUSMDU00012717</strain>
    </source>
</reference>
<dbReference type="EMBL" id="CP046172">
    <property type="protein sequence ID" value="QIS15745.1"/>
    <property type="molecule type" value="Genomic_DNA"/>
</dbReference>
<dbReference type="PROSITE" id="PS51996">
    <property type="entry name" value="TR_MART"/>
    <property type="match status" value="1"/>
</dbReference>
<dbReference type="SUPFAM" id="SSF56399">
    <property type="entry name" value="ADP-ribosylation"/>
    <property type="match status" value="1"/>
</dbReference>
<dbReference type="KEGG" id="nah:F5544_39635"/>
<dbReference type="GO" id="GO:0005576">
    <property type="term" value="C:extracellular region"/>
    <property type="evidence" value="ECO:0007669"/>
    <property type="project" value="InterPro"/>
</dbReference>
<proteinExistence type="predicted"/>
<dbReference type="AlphaFoldDB" id="A0A6G9YR16"/>
<gene>
    <name evidence="2" type="ORF">F5544_39635</name>
</gene>
<feature type="domain" description="ADP ribosyltransferase" evidence="1">
    <location>
        <begin position="40"/>
        <end position="181"/>
    </location>
</feature>
<organism evidence="2 3">
    <name type="scientific">Nocardia arthritidis</name>
    <dbReference type="NCBI Taxonomy" id="228602"/>
    <lineage>
        <taxon>Bacteria</taxon>
        <taxon>Bacillati</taxon>
        <taxon>Actinomycetota</taxon>
        <taxon>Actinomycetes</taxon>
        <taxon>Mycobacteriales</taxon>
        <taxon>Nocardiaceae</taxon>
        <taxon>Nocardia</taxon>
    </lineage>
</organism>
<evidence type="ECO:0000259" key="1">
    <source>
        <dbReference type="Pfam" id="PF03496"/>
    </source>
</evidence>
<protein>
    <recommendedName>
        <fullName evidence="1">ADP ribosyltransferase domain-containing protein</fullName>
    </recommendedName>
</protein>
<dbReference type="InterPro" id="IPR003540">
    <property type="entry name" value="ADP-ribosyltransferase"/>
</dbReference>
<dbReference type="Proteomes" id="UP000503540">
    <property type="component" value="Chromosome"/>
</dbReference>
<keyword evidence="3" id="KW-1185">Reference proteome</keyword>
<evidence type="ECO:0000313" key="2">
    <source>
        <dbReference type="EMBL" id="QIS15745.1"/>
    </source>
</evidence>
<dbReference type="Gene3D" id="3.90.176.10">
    <property type="entry name" value="Toxin ADP-ribosyltransferase, Chain A, domain 1"/>
    <property type="match status" value="1"/>
</dbReference>
<dbReference type="Pfam" id="PF03496">
    <property type="entry name" value="ADPrib_exo_Tox"/>
    <property type="match status" value="1"/>
</dbReference>
<evidence type="ECO:0000313" key="3">
    <source>
        <dbReference type="Proteomes" id="UP000503540"/>
    </source>
</evidence>
<name>A0A6G9YR16_9NOCA</name>